<sequence length="493" mass="56348">MMVRYKKKLEKDDTLLRLLPILHARVDRVLAQNSMTDIYTSYFEAPEFPDVAPQETPFVRTVNSYRDIWKVKRPVVAISWEPSDYSRIAVAHAKLDFHMTDHTKNTYSYIWSLMDPSKPELVLDAGYQISSIAYNPREKRMLVAGVTNGQMCYWDTRKGSKPVSFSGYYESFRDIPSRVLWIASKTGNECMSASPDGQILWWDVRNWESPLESMLMDLNKTETPSFPAAIGITSLEYQPTIPNKFMAGTEKGTVVAVNRKARTMNEKIGTIFNCHLTPVRSIERNPSLLKVFLTAGDWSWRIWSEDSKESCILSSGLGTCEIAAAAWNPYRTSVFYISRKDGTLDIWDLLLRADQPVHSHHITKAPLSVISCHDDGLLTAVGDDEGTATIMETSHHYQRIERVDKQVMLNRFERETHREKLIEAKLRELRLKARQEAEGIPEEKPPPLDSAQVKSDFEATLMKFRALREKRYTDLGYGKTMSPPESMTTDSSP</sequence>
<keyword evidence="8" id="KW-0969">Cilium</keyword>
<dbReference type="GO" id="GO:0036157">
    <property type="term" value="C:outer dynein arm"/>
    <property type="evidence" value="ECO:0007669"/>
    <property type="project" value="TreeGrafter"/>
</dbReference>
<evidence type="ECO:0000256" key="4">
    <source>
        <dbReference type="ARBA" id="ARBA00022574"/>
    </source>
</evidence>
<comment type="subcellular location">
    <subcellularLocation>
        <location evidence="1">Cytoplasm</location>
        <location evidence="1">Cytoskeleton</location>
        <location evidence="1">Cilium axoneme</location>
    </subcellularLocation>
</comment>
<keyword evidence="10" id="KW-0206">Cytoskeleton</keyword>
<dbReference type="InterPro" id="IPR001680">
    <property type="entry name" value="WD40_rpt"/>
</dbReference>
<evidence type="ECO:0000256" key="2">
    <source>
        <dbReference type="ARBA" id="ARBA00011059"/>
    </source>
</evidence>
<evidence type="ECO:0000256" key="10">
    <source>
        <dbReference type="ARBA" id="ARBA00023212"/>
    </source>
</evidence>
<organism evidence="13">
    <name type="scientific">Lygus hesperus</name>
    <name type="common">Western plant bug</name>
    <dbReference type="NCBI Taxonomy" id="30085"/>
    <lineage>
        <taxon>Eukaryota</taxon>
        <taxon>Metazoa</taxon>
        <taxon>Ecdysozoa</taxon>
        <taxon>Arthropoda</taxon>
        <taxon>Hexapoda</taxon>
        <taxon>Insecta</taxon>
        <taxon>Pterygota</taxon>
        <taxon>Neoptera</taxon>
        <taxon>Paraneoptera</taxon>
        <taxon>Hemiptera</taxon>
        <taxon>Heteroptera</taxon>
        <taxon>Panheteroptera</taxon>
        <taxon>Cimicomorpha</taxon>
        <taxon>Miridae</taxon>
        <taxon>Mirini</taxon>
        <taxon>Lygus</taxon>
    </lineage>
</organism>
<evidence type="ECO:0000256" key="1">
    <source>
        <dbReference type="ARBA" id="ARBA00004430"/>
    </source>
</evidence>
<dbReference type="AlphaFoldDB" id="A0A0A9XRC2"/>
<dbReference type="GO" id="GO:0005874">
    <property type="term" value="C:microtubule"/>
    <property type="evidence" value="ECO:0007669"/>
    <property type="project" value="UniProtKB-KW"/>
</dbReference>
<gene>
    <name evidence="13" type="primary">DYI3</name>
    <name evidence="13" type="ORF">CM83_20073</name>
</gene>
<protein>
    <submittedName>
        <fullName evidence="13">Dynein intermediate chain 3, ciliary</fullName>
    </submittedName>
</protein>
<feature type="region of interest" description="Disordered" evidence="12">
    <location>
        <begin position="473"/>
        <end position="493"/>
    </location>
</feature>
<keyword evidence="6" id="KW-0677">Repeat</keyword>
<dbReference type="PANTHER" id="PTHR12442">
    <property type="entry name" value="DYNEIN INTERMEDIATE CHAIN"/>
    <property type="match status" value="1"/>
</dbReference>
<dbReference type="GO" id="GO:0036158">
    <property type="term" value="P:outer dynein arm assembly"/>
    <property type="evidence" value="ECO:0007669"/>
    <property type="project" value="TreeGrafter"/>
</dbReference>
<reference evidence="13" key="2">
    <citation type="submission" date="2014-07" db="EMBL/GenBank/DDBJ databases">
        <authorList>
            <person name="Hull J."/>
        </authorList>
    </citation>
    <scope>NUCLEOTIDE SEQUENCE</scope>
</reference>
<evidence type="ECO:0000256" key="11">
    <source>
        <dbReference type="ARBA" id="ARBA00023273"/>
    </source>
</evidence>
<dbReference type="SUPFAM" id="SSF50978">
    <property type="entry name" value="WD40 repeat-like"/>
    <property type="match status" value="1"/>
</dbReference>
<evidence type="ECO:0000256" key="5">
    <source>
        <dbReference type="ARBA" id="ARBA00022701"/>
    </source>
</evidence>
<keyword evidence="4" id="KW-0853">WD repeat</keyword>
<dbReference type="GO" id="GO:0045503">
    <property type="term" value="F:dynein light chain binding"/>
    <property type="evidence" value="ECO:0007669"/>
    <property type="project" value="TreeGrafter"/>
</dbReference>
<keyword evidence="3" id="KW-0963">Cytoplasm</keyword>
<dbReference type="InterPro" id="IPR036322">
    <property type="entry name" value="WD40_repeat_dom_sf"/>
</dbReference>
<dbReference type="InterPro" id="IPR015943">
    <property type="entry name" value="WD40/YVTN_repeat-like_dom_sf"/>
</dbReference>
<evidence type="ECO:0000313" key="13">
    <source>
        <dbReference type="EMBL" id="JAG22166.1"/>
    </source>
</evidence>
<keyword evidence="9" id="KW-0505">Motor protein</keyword>
<proteinExistence type="inferred from homology"/>
<dbReference type="GO" id="GO:0003341">
    <property type="term" value="P:cilium movement"/>
    <property type="evidence" value="ECO:0007669"/>
    <property type="project" value="TreeGrafter"/>
</dbReference>
<keyword evidence="7" id="KW-0243">Dynein</keyword>
<accession>A0A0A9XRC2</accession>
<dbReference type="Gene3D" id="2.130.10.10">
    <property type="entry name" value="YVTN repeat-like/Quinoprotein amine dehydrogenase"/>
    <property type="match status" value="2"/>
</dbReference>
<dbReference type="InterPro" id="IPR050687">
    <property type="entry name" value="Dynein_IC"/>
</dbReference>
<evidence type="ECO:0000256" key="8">
    <source>
        <dbReference type="ARBA" id="ARBA00023069"/>
    </source>
</evidence>
<evidence type="ECO:0000256" key="9">
    <source>
        <dbReference type="ARBA" id="ARBA00023175"/>
    </source>
</evidence>
<evidence type="ECO:0000256" key="12">
    <source>
        <dbReference type="SAM" id="MobiDB-lite"/>
    </source>
</evidence>
<evidence type="ECO:0000256" key="3">
    <source>
        <dbReference type="ARBA" id="ARBA00022490"/>
    </source>
</evidence>
<dbReference type="SMART" id="SM00320">
    <property type="entry name" value="WD40"/>
    <property type="match status" value="5"/>
</dbReference>
<dbReference type="EMBL" id="GBHO01021438">
    <property type="protein sequence ID" value="JAG22166.1"/>
    <property type="molecule type" value="Transcribed_RNA"/>
</dbReference>
<comment type="similarity">
    <text evidence="2">Belongs to the dynein intermediate chain family.</text>
</comment>
<name>A0A0A9XRC2_LYGHE</name>
<dbReference type="GO" id="GO:0045504">
    <property type="term" value="F:dynein heavy chain binding"/>
    <property type="evidence" value="ECO:0007669"/>
    <property type="project" value="TreeGrafter"/>
</dbReference>
<evidence type="ECO:0000256" key="7">
    <source>
        <dbReference type="ARBA" id="ARBA00023017"/>
    </source>
</evidence>
<evidence type="ECO:0000256" key="6">
    <source>
        <dbReference type="ARBA" id="ARBA00022737"/>
    </source>
</evidence>
<feature type="compositionally biased region" description="Polar residues" evidence="12">
    <location>
        <begin position="483"/>
        <end position="493"/>
    </location>
</feature>
<keyword evidence="5" id="KW-0493">Microtubule</keyword>
<reference evidence="13" key="1">
    <citation type="journal article" date="2014" name="PLoS ONE">
        <title>Transcriptome-Based Identification of ABC Transporters in the Western Tarnished Plant Bug Lygus hesperus.</title>
        <authorList>
            <person name="Hull J.J."/>
            <person name="Chaney K."/>
            <person name="Geib S.M."/>
            <person name="Fabrick J.A."/>
            <person name="Brent C.S."/>
            <person name="Walsh D."/>
            <person name="Lavine L.C."/>
        </authorList>
    </citation>
    <scope>NUCLEOTIDE SEQUENCE</scope>
</reference>
<dbReference type="PANTHER" id="PTHR12442:SF7">
    <property type="entry name" value="DYNEIN AXONEMAL INTERMEDIATE CHAIN 2"/>
    <property type="match status" value="1"/>
</dbReference>
<keyword evidence="11" id="KW-0966">Cell projection</keyword>